<reference evidence="1" key="1">
    <citation type="submission" date="2021-06" db="EMBL/GenBank/DDBJ databases">
        <authorList>
            <person name="Hodson N. C."/>
            <person name="Mongue J. A."/>
            <person name="Jaron S. K."/>
        </authorList>
    </citation>
    <scope>NUCLEOTIDE SEQUENCE</scope>
</reference>
<sequence>MEKELLFPRMLFPTEPPPPYNFEEENFYDSPSALPGPCLNRFAAWDSAPSPLELLIGSCEELSFLAVRKSGFVSSGTIKVHVYDGNDDLILTTVLDKKASMSSRTGSVVSFVDNGGNALLNCKETGNTIVVTGDRHFGSIEKAGTNILTFPSKFEALSELGEEIFVAKREVGTFKFISKGSVIAAARHRKTNRGKVCTLKFLHSLDLTTKVLLVVTATLVDILFFPVNEY</sequence>
<dbReference type="AlphaFoldDB" id="A0A8J2PDA7"/>
<comment type="caution">
    <text evidence="1">The sequence shown here is derived from an EMBL/GenBank/DDBJ whole genome shotgun (WGS) entry which is preliminary data.</text>
</comment>
<evidence type="ECO:0000313" key="2">
    <source>
        <dbReference type="Proteomes" id="UP000708208"/>
    </source>
</evidence>
<evidence type="ECO:0000313" key="1">
    <source>
        <dbReference type="EMBL" id="CAG7817333.1"/>
    </source>
</evidence>
<organism evidence="1 2">
    <name type="scientific">Allacma fusca</name>
    <dbReference type="NCBI Taxonomy" id="39272"/>
    <lineage>
        <taxon>Eukaryota</taxon>
        <taxon>Metazoa</taxon>
        <taxon>Ecdysozoa</taxon>
        <taxon>Arthropoda</taxon>
        <taxon>Hexapoda</taxon>
        <taxon>Collembola</taxon>
        <taxon>Symphypleona</taxon>
        <taxon>Sminthuridae</taxon>
        <taxon>Allacma</taxon>
    </lineage>
</organism>
<dbReference type="Proteomes" id="UP000708208">
    <property type="component" value="Unassembled WGS sequence"/>
</dbReference>
<name>A0A8J2PDA7_9HEXA</name>
<accession>A0A8J2PDA7</accession>
<proteinExistence type="predicted"/>
<gene>
    <name evidence="1" type="ORF">AFUS01_LOCUS27906</name>
</gene>
<dbReference type="EMBL" id="CAJVCH010391618">
    <property type="protein sequence ID" value="CAG7817333.1"/>
    <property type="molecule type" value="Genomic_DNA"/>
</dbReference>
<keyword evidence="2" id="KW-1185">Reference proteome</keyword>
<protein>
    <submittedName>
        <fullName evidence="1">Uncharacterized protein</fullName>
    </submittedName>
</protein>